<organism evidence="4">
    <name type="scientific">Pseudo-nitzschia australis</name>
    <dbReference type="NCBI Taxonomy" id="44445"/>
    <lineage>
        <taxon>Eukaryota</taxon>
        <taxon>Sar</taxon>
        <taxon>Stramenopiles</taxon>
        <taxon>Ochrophyta</taxon>
        <taxon>Bacillariophyta</taxon>
        <taxon>Bacillariophyceae</taxon>
        <taxon>Bacillariophycidae</taxon>
        <taxon>Bacillariales</taxon>
        <taxon>Bacillariaceae</taxon>
        <taxon>Pseudo-nitzschia</taxon>
    </lineage>
</organism>
<protein>
    <recommendedName>
        <fullName evidence="3">Fungal lipase-type domain-containing protein</fullName>
    </recommendedName>
</protein>
<evidence type="ECO:0000313" key="4">
    <source>
        <dbReference type="EMBL" id="CAE0716393.1"/>
    </source>
</evidence>
<feature type="domain" description="Fungal lipase-type" evidence="3">
    <location>
        <begin position="246"/>
        <end position="386"/>
    </location>
</feature>
<reference evidence="4" key="1">
    <citation type="submission" date="2021-01" db="EMBL/GenBank/DDBJ databases">
        <authorList>
            <person name="Corre E."/>
            <person name="Pelletier E."/>
            <person name="Niang G."/>
            <person name="Scheremetjew M."/>
            <person name="Finn R."/>
            <person name="Kale V."/>
            <person name="Holt S."/>
            <person name="Cochrane G."/>
            <person name="Meng A."/>
            <person name="Brown T."/>
            <person name="Cohen L."/>
        </authorList>
    </citation>
    <scope>NUCLEOTIDE SEQUENCE</scope>
    <source>
        <strain evidence="4">10249 10 AB</strain>
    </source>
</reference>
<dbReference type="Pfam" id="PF01764">
    <property type="entry name" value="Lipase_3"/>
    <property type="match status" value="1"/>
</dbReference>
<evidence type="ECO:0000259" key="3">
    <source>
        <dbReference type="Pfam" id="PF01764"/>
    </source>
</evidence>
<accession>A0A7S4EIM1</accession>
<dbReference type="InterPro" id="IPR029058">
    <property type="entry name" value="AB_hydrolase_fold"/>
</dbReference>
<dbReference type="PANTHER" id="PTHR45856:SF24">
    <property type="entry name" value="FUNGAL LIPASE-LIKE DOMAIN-CONTAINING PROTEIN"/>
    <property type="match status" value="1"/>
</dbReference>
<feature type="transmembrane region" description="Helical" evidence="2">
    <location>
        <begin position="72"/>
        <end position="92"/>
    </location>
</feature>
<dbReference type="InterPro" id="IPR051218">
    <property type="entry name" value="Sec_MonoDiacylglyc_Lipase"/>
</dbReference>
<dbReference type="Gene3D" id="3.40.50.1820">
    <property type="entry name" value="alpha/beta hydrolase"/>
    <property type="match status" value="1"/>
</dbReference>
<dbReference type="InterPro" id="IPR002921">
    <property type="entry name" value="Fungal_lipase-type"/>
</dbReference>
<dbReference type="AlphaFoldDB" id="A0A7S4EIM1"/>
<gene>
    <name evidence="4" type="ORF">PAUS00366_LOCUS9145</name>
</gene>
<keyword evidence="2" id="KW-0472">Membrane</keyword>
<dbReference type="PANTHER" id="PTHR45856">
    <property type="entry name" value="ALPHA/BETA-HYDROLASES SUPERFAMILY PROTEIN"/>
    <property type="match status" value="1"/>
</dbReference>
<dbReference type="EMBL" id="HBIX01012211">
    <property type="protein sequence ID" value="CAE0716393.1"/>
    <property type="molecule type" value="Transcribed_RNA"/>
</dbReference>
<dbReference type="GO" id="GO:0006629">
    <property type="term" value="P:lipid metabolic process"/>
    <property type="evidence" value="ECO:0007669"/>
    <property type="project" value="InterPro"/>
</dbReference>
<feature type="region of interest" description="Disordered" evidence="1">
    <location>
        <begin position="1"/>
        <end position="23"/>
    </location>
</feature>
<keyword evidence="2" id="KW-1133">Transmembrane helix</keyword>
<sequence>MMGKYKVSFPSNSRSKRKKERWENKTRHKLADFIDSNQIDRKRTMVSRIIGTTLSHVRRQSRNDYTKMRPSLYLPLWLAVIFALIVPLRVFGFSNNKNFLRPAFAFAPFQTGHSFRCRDGGETSTFRSNRCHGCISSSSTELFAEPVIPLLSDESNEGHYFDYNDVKLLEHLVLASSLSYLSSSDGTMQSSPYFSASTESKNNNSPQKLQLLEPLIQVVDPKSESGATIFRSGIGNGNDNESTTIIVACRGSATPINFSTNLKFKLVSLDKNDRITTVCDDNDDDNLFLIHQGFQEASYGLWKLLQQELNSILHREQERDEGRTMSIRLIFTGHSLGAATAQLCAAKYQSSQISCDISSIRIPLSGVVTFGGPRLVNRALAEHWNKNLFCCAALSFKPRSTSTSLTSSPAAGVVVVRNYVHWKDPILRQNGPLWDSLGFGILGKEVLCQHNQPIAYHDDDDDDSNSNGNGNQLESKMEVKNKSNLPLAWNILDHCQYLGVFVGPRLFQ</sequence>
<evidence type="ECO:0000256" key="1">
    <source>
        <dbReference type="SAM" id="MobiDB-lite"/>
    </source>
</evidence>
<keyword evidence="2" id="KW-0812">Transmembrane</keyword>
<proteinExistence type="predicted"/>
<dbReference type="CDD" id="cd00519">
    <property type="entry name" value="Lipase_3"/>
    <property type="match status" value="1"/>
</dbReference>
<evidence type="ECO:0000256" key="2">
    <source>
        <dbReference type="SAM" id="Phobius"/>
    </source>
</evidence>
<dbReference type="SUPFAM" id="SSF53474">
    <property type="entry name" value="alpha/beta-Hydrolases"/>
    <property type="match status" value="1"/>
</dbReference>
<name>A0A7S4EIM1_9STRA</name>